<organism evidence="8">
    <name type="scientific">Lichtheimia ramosa</name>
    <dbReference type="NCBI Taxonomy" id="688394"/>
    <lineage>
        <taxon>Eukaryota</taxon>
        <taxon>Fungi</taxon>
        <taxon>Fungi incertae sedis</taxon>
        <taxon>Mucoromycota</taxon>
        <taxon>Mucoromycotina</taxon>
        <taxon>Mucoromycetes</taxon>
        <taxon>Mucorales</taxon>
        <taxon>Lichtheimiaceae</taxon>
        <taxon>Lichtheimia</taxon>
    </lineage>
</organism>
<dbReference type="PANTHER" id="PTHR13028:SF0">
    <property type="entry name" value="RRNA-PROCESSING PROTEIN EBP2-RELATED"/>
    <property type="match status" value="1"/>
</dbReference>
<feature type="compositionally biased region" description="Basic residues" evidence="7">
    <location>
        <begin position="1"/>
        <end position="16"/>
    </location>
</feature>
<feature type="compositionally biased region" description="Acidic residues" evidence="7">
    <location>
        <begin position="50"/>
        <end position="76"/>
    </location>
</feature>
<dbReference type="Pfam" id="PF05890">
    <property type="entry name" value="Ebp2"/>
    <property type="match status" value="1"/>
</dbReference>
<keyword evidence="3" id="KW-0690">Ribosome biogenesis</keyword>
<dbReference type="GO" id="GO:0000280">
    <property type="term" value="P:nuclear division"/>
    <property type="evidence" value="ECO:0007669"/>
    <property type="project" value="EnsemblFungi"/>
</dbReference>
<feature type="region of interest" description="Disordered" evidence="7">
    <location>
        <begin position="253"/>
        <end position="321"/>
    </location>
</feature>
<keyword evidence="5" id="KW-0539">Nucleus</keyword>
<evidence type="ECO:0000256" key="7">
    <source>
        <dbReference type="SAM" id="MobiDB-lite"/>
    </source>
</evidence>
<evidence type="ECO:0000313" key="8">
    <source>
        <dbReference type="EMBL" id="CDS12296.1"/>
    </source>
</evidence>
<dbReference type="InterPro" id="IPR008610">
    <property type="entry name" value="Ebp2"/>
</dbReference>
<dbReference type="GO" id="GO:0042273">
    <property type="term" value="P:ribosomal large subunit biogenesis"/>
    <property type="evidence" value="ECO:0007669"/>
    <property type="project" value="EnsemblFungi"/>
</dbReference>
<comment type="subcellular location">
    <subcellularLocation>
        <location evidence="1">Nucleus</location>
        <location evidence="1">Nucleolus</location>
    </subcellularLocation>
</comment>
<keyword evidence="4 6" id="KW-0175">Coiled coil</keyword>
<dbReference type="AlphaFoldDB" id="A0A077WXC5"/>
<evidence type="ECO:0000256" key="2">
    <source>
        <dbReference type="ARBA" id="ARBA00007336"/>
    </source>
</evidence>
<proteinExistence type="inferred from homology"/>
<evidence type="ECO:0000256" key="1">
    <source>
        <dbReference type="ARBA" id="ARBA00004604"/>
    </source>
</evidence>
<feature type="compositionally biased region" description="Acidic residues" evidence="7">
    <location>
        <begin position="22"/>
        <end position="43"/>
    </location>
</feature>
<accession>A0A077WXC5</accession>
<dbReference type="GO" id="GO:0006364">
    <property type="term" value="P:rRNA processing"/>
    <property type="evidence" value="ECO:0007669"/>
    <property type="project" value="EnsemblFungi"/>
</dbReference>
<feature type="region of interest" description="Disordered" evidence="7">
    <location>
        <begin position="1"/>
        <end position="96"/>
    </location>
</feature>
<dbReference type="EMBL" id="LK023357">
    <property type="protein sequence ID" value="CDS12296.1"/>
    <property type="molecule type" value="Genomic_DNA"/>
</dbReference>
<dbReference type="GO" id="GO:0005730">
    <property type="term" value="C:nucleolus"/>
    <property type="evidence" value="ECO:0007669"/>
    <property type="project" value="UniProtKB-SubCell"/>
</dbReference>
<reference evidence="8" key="1">
    <citation type="journal article" date="2014" name="Genome Announc.">
        <title>De novo whole-genome sequence and genome annotation of Lichtheimia ramosa.</title>
        <authorList>
            <person name="Linde J."/>
            <person name="Schwartze V."/>
            <person name="Binder U."/>
            <person name="Lass-Florl C."/>
            <person name="Voigt K."/>
            <person name="Horn F."/>
        </authorList>
    </citation>
    <scope>NUCLEOTIDE SEQUENCE</scope>
    <source>
        <strain evidence="8">JMRC FSU:6197</strain>
    </source>
</reference>
<dbReference type="GO" id="GO:0042802">
    <property type="term" value="F:identical protein binding"/>
    <property type="evidence" value="ECO:0007669"/>
    <property type="project" value="EnsemblFungi"/>
</dbReference>
<evidence type="ECO:0000256" key="5">
    <source>
        <dbReference type="ARBA" id="ARBA00023242"/>
    </source>
</evidence>
<comment type="similarity">
    <text evidence="2">Belongs to the EBP2 family.</text>
</comment>
<feature type="compositionally biased region" description="Basic residues" evidence="7">
    <location>
        <begin position="261"/>
        <end position="276"/>
    </location>
</feature>
<name>A0A077WXC5_9FUNG</name>
<evidence type="ECO:0000256" key="4">
    <source>
        <dbReference type="ARBA" id="ARBA00023054"/>
    </source>
</evidence>
<sequence length="321" mass="36797">MGIKKPSKSKLKRLEKRKALQEEQEPVESVEQTVVEEDDEEEAPIAVPLDDNEAEESEDEQDDENDESEEELEEQVVDQTQPPKREKRQPINNEAELQRLTDEIKLNNLPWIETLTVTSSEPVVIEDIKDDMTRELAFYQQALEAAHIARDKIIDAGVPFSRPDDYFAEMIKSDEHMAKIRQRLVNEDARLKAAEEAKLQRKLKKFGKKVQVEKQLQRQKEKSETLEKIKLLKRKRKDGGGDLTTNDDFDIALESASTPNKKQKTGGKVEKSKKRQIKDAKYGMGGRKRNKKSNTAESSAEMGGYNKMKRKPLNLGKGKRP</sequence>
<gene>
    <name evidence="8" type="ORF">LRAMOSA04491</name>
</gene>
<dbReference type="GO" id="GO:0034399">
    <property type="term" value="C:nuclear periphery"/>
    <property type="evidence" value="ECO:0007669"/>
    <property type="project" value="EnsemblFungi"/>
</dbReference>
<protein>
    <submittedName>
        <fullName evidence="8">Uncharacterized protein</fullName>
    </submittedName>
</protein>
<dbReference type="GO" id="GO:0030687">
    <property type="term" value="C:preribosome, large subunit precursor"/>
    <property type="evidence" value="ECO:0007669"/>
    <property type="project" value="EnsemblFungi"/>
</dbReference>
<feature type="compositionally biased region" description="Basic residues" evidence="7">
    <location>
        <begin position="307"/>
        <end position="321"/>
    </location>
</feature>
<evidence type="ECO:0000256" key="6">
    <source>
        <dbReference type="SAM" id="Coils"/>
    </source>
</evidence>
<dbReference type="OrthoDB" id="443772at2759"/>
<feature type="coiled-coil region" evidence="6">
    <location>
        <begin position="177"/>
        <end position="229"/>
    </location>
</feature>
<dbReference type="PANTHER" id="PTHR13028">
    <property type="entry name" value="RRNA PROCESSING PROTEIN EBNA1-BINDING PROTEIN-RELATED"/>
    <property type="match status" value="1"/>
</dbReference>
<evidence type="ECO:0000256" key="3">
    <source>
        <dbReference type="ARBA" id="ARBA00022517"/>
    </source>
</evidence>